<dbReference type="Gene3D" id="3.40.50.1000">
    <property type="entry name" value="HAD superfamily/HAD-like"/>
    <property type="match status" value="1"/>
</dbReference>
<dbReference type="InterPro" id="IPR036412">
    <property type="entry name" value="HAD-like_sf"/>
</dbReference>
<dbReference type="EMBL" id="CAFBMG010000091">
    <property type="protein sequence ID" value="CAB4906792.1"/>
    <property type="molecule type" value="Genomic_DNA"/>
</dbReference>
<dbReference type="InterPro" id="IPR023214">
    <property type="entry name" value="HAD_sf"/>
</dbReference>
<dbReference type="InterPro" id="IPR000150">
    <property type="entry name" value="Cof"/>
</dbReference>
<dbReference type="SFLD" id="SFLDS00003">
    <property type="entry name" value="Haloacid_Dehalogenase"/>
    <property type="match status" value="1"/>
</dbReference>
<dbReference type="EMBL" id="CAEZYU010000001">
    <property type="protein sequence ID" value="CAB4726423.1"/>
    <property type="molecule type" value="Genomic_DNA"/>
</dbReference>
<dbReference type="SFLD" id="SFLDG01140">
    <property type="entry name" value="C2.B:_Phosphomannomutase_and_P"/>
    <property type="match status" value="1"/>
</dbReference>
<sequence length="278" mass="30033">MKRFRAIATDLDGTLLRSDGTVSERTQRAVRDAEDAGLQFIIATGRPPRWIAPVVEQLGERGLVICANGAAVYDPAQHELISTVEIAAAVALELVDEIQLTFPEALLGVEQGFEFAIDESYEQKGQDLAASWKLEGLRIGPIRSFLTTGVLKLMVRLPRSEASGASVTMQKVVGDRALVTHSIDESFLELSHPSVHKAAAVEQLLYTSDVDASQVAAFGDMPNDLELIRWAGLGVAVANAHQHLLDAADEVTFSNDADGVAVVIERILAEQFDPSQHP</sequence>
<protein>
    <submittedName>
        <fullName evidence="3">Unannotated protein</fullName>
    </submittedName>
</protein>
<evidence type="ECO:0000313" key="2">
    <source>
        <dbReference type="EMBL" id="CAB4726423.1"/>
    </source>
</evidence>
<dbReference type="PANTHER" id="PTHR10000">
    <property type="entry name" value="PHOSPHOSERINE PHOSPHATASE"/>
    <property type="match status" value="1"/>
</dbReference>
<organism evidence="3">
    <name type="scientific">freshwater metagenome</name>
    <dbReference type="NCBI Taxonomy" id="449393"/>
    <lineage>
        <taxon>unclassified sequences</taxon>
        <taxon>metagenomes</taxon>
        <taxon>ecological metagenomes</taxon>
    </lineage>
</organism>
<dbReference type="NCBIfam" id="TIGR01484">
    <property type="entry name" value="HAD-SF-IIB"/>
    <property type="match status" value="1"/>
</dbReference>
<accession>A0A6J7GFB5</accession>
<dbReference type="Gene3D" id="3.30.1240.10">
    <property type="match status" value="1"/>
</dbReference>
<evidence type="ECO:0000313" key="3">
    <source>
        <dbReference type="EMBL" id="CAB4906792.1"/>
    </source>
</evidence>
<dbReference type="GO" id="GO:0005829">
    <property type="term" value="C:cytosol"/>
    <property type="evidence" value="ECO:0007669"/>
    <property type="project" value="TreeGrafter"/>
</dbReference>
<dbReference type="InterPro" id="IPR006379">
    <property type="entry name" value="HAD-SF_hydro_IIB"/>
</dbReference>
<dbReference type="EMBL" id="CAEZSF010000005">
    <property type="protein sequence ID" value="CAB4529917.1"/>
    <property type="molecule type" value="Genomic_DNA"/>
</dbReference>
<evidence type="ECO:0000313" key="1">
    <source>
        <dbReference type="EMBL" id="CAB4529917.1"/>
    </source>
</evidence>
<proteinExistence type="predicted"/>
<dbReference type="PANTHER" id="PTHR10000:SF8">
    <property type="entry name" value="HAD SUPERFAMILY HYDROLASE-LIKE, TYPE 3"/>
    <property type="match status" value="1"/>
</dbReference>
<dbReference type="SUPFAM" id="SSF56784">
    <property type="entry name" value="HAD-like"/>
    <property type="match status" value="1"/>
</dbReference>
<gene>
    <name evidence="1" type="ORF">UFOPK1358_00113</name>
    <name evidence="2" type="ORF">UFOPK2766_00040</name>
    <name evidence="3" type="ORF">UFOPK3519_01156</name>
</gene>
<dbReference type="AlphaFoldDB" id="A0A6J7GFB5"/>
<reference evidence="3" key="1">
    <citation type="submission" date="2020-05" db="EMBL/GenBank/DDBJ databases">
        <authorList>
            <person name="Chiriac C."/>
            <person name="Salcher M."/>
            <person name="Ghai R."/>
            <person name="Kavagutti S V."/>
        </authorList>
    </citation>
    <scope>NUCLEOTIDE SEQUENCE</scope>
</reference>
<name>A0A6J7GFB5_9ZZZZ</name>
<dbReference type="GO" id="GO:0016791">
    <property type="term" value="F:phosphatase activity"/>
    <property type="evidence" value="ECO:0007669"/>
    <property type="project" value="TreeGrafter"/>
</dbReference>
<dbReference type="Pfam" id="PF08282">
    <property type="entry name" value="Hydrolase_3"/>
    <property type="match status" value="1"/>
</dbReference>
<dbReference type="CDD" id="cd07516">
    <property type="entry name" value="HAD_Pase"/>
    <property type="match status" value="1"/>
</dbReference>
<dbReference type="GO" id="GO:0000287">
    <property type="term" value="F:magnesium ion binding"/>
    <property type="evidence" value="ECO:0007669"/>
    <property type="project" value="TreeGrafter"/>
</dbReference>
<dbReference type="NCBIfam" id="TIGR00099">
    <property type="entry name" value="Cof-subfamily"/>
    <property type="match status" value="1"/>
</dbReference>